<keyword evidence="9" id="KW-0677">Repeat</keyword>
<feature type="domain" description="PDZ" evidence="20">
    <location>
        <begin position="1097"/>
        <end position="1174"/>
    </location>
</feature>
<keyword evidence="6" id="KW-0488">Methylation</keyword>
<feature type="domain" description="PDZ" evidence="20">
    <location>
        <begin position="1375"/>
        <end position="1457"/>
    </location>
</feature>
<feature type="region of interest" description="Disordered" evidence="19">
    <location>
        <begin position="915"/>
        <end position="938"/>
    </location>
</feature>
<evidence type="ECO:0000313" key="22">
    <source>
        <dbReference type="Ensembl" id="ENSORLP00015012100.1"/>
    </source>
</evidence>
<dbReference type="FunFam" id="2.30.42.10:FF:000058">
    <property type="entry name" value="multiple PDZ domain protein isoform X1"/>
    <property type="match status" value="1"/>
</dbReference>
<feature type="domain" description="PDZ" evidence="20">
    <location>
        <begin position="621"/>
        <end position="695"/>
    </location>
</feature>
<keyword evidence="4" id="KW-0796">Tight junction</keyword>
<evidence type="ECO:0000256" key="17">
    <source>
        <dbReference type="ARBA" id="ARBA00073626"/>
    </source>
</evidence>
<dbReference type="SUPFAM" id="SSF101288">
    <property type="entry name" value="L27 domain"/>
    <property type="match status" value="1"/>
</dbReference>
<evidence type="ECO:0000256" key="6">
    <source>
        <dbReference type="ARBA" id="ARBA00022481"/>
    </source>
</evidence>
<evidence type="ECO:0000256" key="16">
    <source>
        <dbReference type="ARBA" id="ARBA00057502"/>
    </source>
</evidence>
<evidence type="ECO:0000256" key="13">
    <source>
        <dbReference type="ARBA" id="ARBA00023273"/>
    </source>
</evidence>
<dbReference type="GO" id="GO:0014069">
    <property type="term" value="C:postsynaptic density"/>
    <property type="evidence" value="ECO:0007669"/>
    <property type="project" value="UniProtKB-SubCell"/>
</dbReference>
<evidence type="ECO:0000256" key="4">
    <source>
        <dbReference type="ARBA" id="ARBA00022427"/>
    </source>
</evidence>
<dbReference type="SMART" id="SM00569">
    <property type="entry name" value="L27"/>
    <property type="match status" value="1"/>
</dbReference>
<organism evidence="22 23">
    <name type="scientific">Oryzias latipes</name>
    <name type="common">Japanese rice fish</name>
    <name type="synonym">Japanese killifish</name>
    <dbReference type="NCBI Taxonomy" id="8090"/>
    <lineage>
        <taxon>Eukaryota</taxon>
        <taxon>Metazoa</taxon>
        <taxon>Chordata</taxon>
        <taxon>Craniata</taxon>
        <taxon>Vertebrata</taxon>
        <taxon>Euteleostomi</taxon>
        <taxon>Actinopterygii</taxon>
        <taxon>Neopterygii</taxon>
        <taxon>Teleostei</taxon>
        <taxon>Neoteleostei</taxon>
        <taxon>Acanthomorphata</taxon>
        <taxon>Ovalentaria</taxon>
        <taxon>Atherinomorphae</taxon>
        <taxon>Beloniformes</taxon>
        <taxon>Adrianichthyidae</taxon>
        <taxon>Oryziinae</taxon>
        <taxon>Oryzias</taxon>
    </lineage>
</organism>
<dbReference type="CDD" id="cd06675">
    <property type="entry name" value="PDZ12_MUPP1-like"/>
    <property type="match status" value="1"/>
</dbReference>
<dbReference type="CDD" id="cd06674">
    <property type="entry name" value="PDZ11_MUPP1-PDZ9_PATJ-like"/>
    <property type="match status" value="1"/>
</dbReference>
<dbReference type="FunFam" id="2.30.42.10:FF:000057">
    <property type="entry name" value="multiple PDZ domain protein isoform X1"/>
    <property type="match status" value="1"/>
</dbReference>
<dbReference type="Gene3D" id="2.30.42.10">
    <property type="match status" value="13"/>
</dbReference>
<dbReference type="FunFam" id="2.30.42.10:FF:000072">
    <property type="entry name" value="multiple PDZ domain protein isoform X1"/>
    <property type="match status" value="1"/>
</dbReference>
<dbReference type="Pfam" id="PF09045">
    <property type="entry name" value="L27_2"/>
    <property type="match status" value="1"/>
</dbReference>
<dbReference type="CDD" id="cd06689">
    <property type="entry name" value="PDZ1_MUPP1-like"/>
    <property type="match status" value="1"/>
</dbReference>
<evidence type="ECO:0000256" key="2">
    <source>
        <dbReference type="ARBA" id="ARBA00004279"/>
    </source>
</evidence>
<feature type="domain" description="PDZ" evidence="20">
    <location>
        <begin position="821"/>
        <end position="878"/>
    </location>
</feature>
<feature type="compositionally biased region" description="Low complexity" evidence="19">
    <location>
        <begin position="1468"/>
        <end position="1479"/>
    </location>
</feature>
<dbReference type="InterPro" id="IPR036034">
    <property type="entry name" value="PDZ_sf"/>
</dbReference>
<evidence type="ECO:0000256" key="19">
    <source>
        <dbReference type="SAM" id="MobiDB-lite"/>
    </source>
</evidence>
<dbReference type="PROSITE" id="PS51022">
    <property type="entry name" value="L27"/>
    <property type="match status" value="1"/>
</dbReference>
<feature type="domain" description="PDZ" evidence="20">
    <location>
        <begin position="492"/>
        <end position="560"/>
    </location>
</feature>
<evidence type="ECO:0000256" key="8">
    <source>
        <dbReference type="ARBA" id="ARBA00022599"/>
    </source>
</evidence>
<feature type="domain" description="PDZ" evidence="20">
    <location>
        <begin position="945"/>
        <end position="1037"/>
    </location>
</feature>
<dbReference type="FunFam" id="2.30.42.10:FF:000038">
    <property type="entry name" value="Multiple PDZ domain protein isoform X1"/>
    <property type="match status" value="1"/>
</dbReference>
<dbReference type="SMART" id="SM00228">
    <property type="entry name" value="PDZ"/>
    <property type="match status" value="12"/>
</dbReference>
<feature type="domain" description="PDZ" evidence="20">
    <location>
        <begin position="1177"/>
        <end position="1221"/>
    </location>
</feature>
<evidence type="ECO:0000313" key="23">
    <source>
        <dbReference type="Proteomes" id="UP000265200"/>
    </source>
</evidence>
<dbReference type="CDD" id="cd06791">
    <property type="entry name" value="PDZ3_MUPP1-like"/>
    <property type="match status" value="1"/>
</dbReference>
<evidence type="ECO:0000256" key="15">
    <source>
        <dbReference type="ARBA" id="ARBA00034105"/>
    </source>
</evidence>
<reference evidence="22" key="4">
    <citation type="submission" date="2025-09" db="UniProtKB">
        <authorList>
            <consortium name="Ensembl"/>
        </authorList>
    </citation>
    <scope>IDENTIFICATION</scope>
    <source>
        <strain evidence="22">HSOK</strain>
    </source>
</reference>
<feature type="region of interest" description="Disordered" evidence="19">
    <location>
        <begin position="1048"/>
        <end position="1074"/>
    </location>
</feature>
<keyword evidence="13" id="KW-0966">Cell projection</keyword>
<keyword evidence="7" id="KW-0597">Phosphoprotein</keyword>
<dbReference type="InterPro" id="IPR032078">
    <property type="entry name" value="MPDZ_u10"/>
</dbReference>
<evidence type="ECO:0000256" key="7">
    <source>
        <dbReference type="ARBA" id="ARBA00022553"/>
    </source>
</evidence>
<feature type="domain" description="PDZ" evidence="20">
    <location>
        <begin position="1279"/>
        <end position="1362"/>
    </location>
</feature>
<evidence type="ECO:0000256" key="11">
    <source>
        <dbReference type="ARBA" id="ARBA00023018"/>
    </source>
</evidence>
<dbReference type="FunFam" id="2.30.42.10:FF:000110">
    <property type="entry name" value="multiple PDZ domain protein isoform X2"/>
    <property type="match status" value="1"/>
</dbReference>
<dbReference type="Gene3D" id="1.10.287.650">
    <property type="entry name" value="L27 domain"/>
    <property type="match status" value="1"/>
</dbReference>
<feature type="domain" description="L27" evidence="21">
    <location>
        <begin position="3"/>
        <end position="63"/>
    </location>
</feature>
<dbReference type="CDD" id="cd06667">
    <property type="entry name" value="PDZ2_MUPP1-like"/>
    <property type="match status" value="1"/>
</dbReference>
<dbReference type="CDD" id="cd06676">
    <property type="entry name" value="PDZ13_MUPP1-like"/>
    <property type="match status" value="1"/>
</dbReference>
<dbReference type="CDD" id="cd06669">
    <property type="entry name" value="PDZ5_MUPP1-like"/>
    <property type="match status" value="1"/>
</dbReference>
<feature type="domain" description="PDZ" evidence="20">
    <location>
        <begin position="1616"/>
        <end position="1699"/>
    </location>
</feature>
<evidence type="ECO:0000259" key="21">
    <source>
        <dbReference type="PROSITE" id="PS51022"/>
    </source>
</evidence>
<dbReference type="InterPro" id="IPR036892">
    <property type="entry name" value="L27_dom_sf"/>
</dbReference>
<dbReference type="Proteomes" id="UP000265200">
    <property type="component" value="Chromosome 18"/>
</dbReference>
<name>A0A3P9HWI5_ORYLA</name>
<dbReference type="InterPro" id="IPR001478">
    <property type="entry name" value="PDZ"/>
</dbReference>
<feature type="domain" description="PDZ" evidence="20">
    <location>
        <begin position="128"/>
        <end position="215"/>
    </location>
</feature>
<dbReference type="CDD" id="cd06673">
    <property type="entry name" value="PDZ10_MUPP1-PDZ8_PATJ-like"/>
    <property type="match status" value="1"/>
</dbReference>
<evidence type="ECO:0000256" key="18">
    <source>
        <dbReference type="ARBA" id="ARBA00075678"/>
    </source>
</evidence>
<reference evidence="22" key="3">
    <citation type="submission" date="2025-08" db="UniProtKB">
        <authorList>
            <consortium name="Ensembl"/>
        </authorList>
    </citation>
    <scope>IDENTIFICATION</scope>
    <source>
        <strain evidence="22">HSOK</strain>
    </source>
</reference>
<dbReference type="Ensembl" id="ENSORLT00015019133.1">
    <property type="protein sequence ID" value="ENSORLP00015012100.1"/>
    <property type="gene ID" value="ENSORLG00015013016.1"/>
</dbReference>
<comment type="subcellular location">
    <subcellularLocation>
        <location evidence="1">Apical cell membrane</location>
    </subcellularLocation>
    <subcellularLocation>
        <location evidence="3">Cell junction</location>
        <location evidence="3">Tight junction</location>
    </subcellularLocation>
    <subcellularLocation>
        <location evidence="2">Cell projection</location>
        <location evidence="2">Dendrite</location>
    </subcellularLocation>
    <subcellularLocation>
        <location evidence="15">Postsynaptic density</location>
    </subcellularLocation>
    <subcellularLocation>
        <location evidence="14">Synapse</location>
        <location evidence="14">Synaptosome</location>
    </subcellularLocation>
</comment>
<dbReference type="GO" id="GO:0016324">
    <property type="term" value="C:apical plasma membrane"/>
    <property type="evidence" value="ECO:0007669"/>
    <property type="project" value="UniProtKB-SubCell"/>
</dbReference>
<evidence type="ECO:0000256" key="1">
    <source>
        <dbReference type="ARBA" id="ARBA00004221"/>
    </source>
</evidence>
<feature type="domain" description="PDZ" evidence="20">
    <location>
        <begin position="355"/>
        <end position="441"/>
    </location>
</feature>
<dbReference type="InterPro" id="IPR051342">
    <property type="entry name" value="PDZ_scaffold"/>
</dbReference>
<dbReference type="PANTHER" id="PTHR19964:SF10">
    <property type="entry name" value="MULTIPLE PDZ DOMAIN PROTEIN"/>
    <property type="match status" value="1"/>
</dbReference>
<keyword evidence="10" id="KW-0965">Cell junction</keyword>
<evidence type="ECO:0000256" key="3">
    <source>
        <dbReference type="ARBA" id="ARBA00004435"/>
    </source>
</evidence>
<dbReference type="FunFam" id="2.30.42.10:FF:000070">
    <property type="entry name" value="Multiple PDZ domain protein"/>
    <property type="match status" value="1"/>
</dbReference>
<sequence>MRRLADTQRALQAVERLQAKLKERGEVPTEEKLSLLKSVLQSPLFHQILALQKSVQHLKEQVNKSLPLWRYPNHTLREVEVIAGIFLTESSNGAVSECSATACVNGRTPSEELDQVVQSMAQGRYLAHVELQKPASGGLGFSLVGLKSENRGELGIFIQEIQPGSVADCDGKLKEADQILAINGQPLDQTVSHQQAIGLLQSASERVQLTVARGPIPQLTSPIVSRTPSAASTLSANSSWQHVETIELVNDGTGLGFGIVGGKTTGVIVKTILPGGIADQDGRLHSGDHILRIGDTDLHGMGSEQVAQVLRQCGNRVKLVVTRAPVEETPSAVMSVVLPTSIDLATQEEEAESFNVCLTKNAQGLGITIAGYVGDKNSEPSGIFVKSITKDSAVDQDGRIHVGDQIIAVDGVNIQGHTNQQAVELLRHTGQTVRLKLIRRGFRPEEIPPAVSPSASVLSPSATIPTTLTPLEEEEVIRKWQKILGPSNEVIVAQVEKFSESSGLGISLEASRGHHYIRSVLPEGPVGRCGKLFSGDELVEVNGISLIGETHKEVVRILKELPICVYMTCCRLAPPTATRIDPRSEQVTEETAGNTEAAAQDTVTEEGIGSSLAMWELDIQNIELEKGEGGLGFSILDYQDPLDPAKTVIVIRSLVPDGVAETDGRLLPGDRLMYVNDTNLENASLEDAVQALKGAKLGKVQIGVAKPLPVSPSVSIPTFVFIDPCEGDLSDERMLDHTYSGVEEDTFQVSMIALHGSACSTDLDYLQSSTPKVGTCFGFGGSFFDVYATFFTEILGRTFSKWEMTSPADQFNGCIMSYTKGMTVSAMKDGLGMLIRSIIHGGSISRDGRLGVGDLILAINGEPTTNLSNAQARAMLRRHSLIGPDLGITYVPAEYLEEYKANLERAQEDLKCLPPSSRMISTLPEREDGEGEESASYGNWNQPRKVELFREHGKSLGISIVGGRGMGSRLSNGEVMRGIFIKHILEDSPAGQNGTLRTGDRIVEVDGVDLRDASHEEAVEAIRRGGNPVTFLVQSIVQRPRVSQLKRQPFGLSESDTDALAEAPAEAGEEGEEATVDEFGYTWSDRRYGSLPGVLHMIELEKGETGLGLSLAGNRDRSRMSVFVVGIDPNGAAGRDGRILVGDELLEINGQVLYGQSHQNASSIIKSALSKVKIIFEGCMKPGDKLLAVNGVSVLGYTVDKVNSLLRKAKGPVRLTFSTAEAPSFSFSQSDGPEMNDESLVDPTSSCPFFWLGFSRSSTPSTLACDPATCPIIPGCETTIEICKGCTGLGLSIVGGCDTLLGAIIIHEVYEEGAASKDGRLWAGDQILEVNGIDLRAASHDDAINVLRQTPQRVRLTVFRDEGQYKEEDLWDSFYVELHKKPGQGLGLSIVGRRNDTGVFVSDIVRGGLVDADGRLLQGDQILSVNGEDVRSATQEAVAALLKCCIGPIKLEVGRFKAGPFHSERRLSQSSQISESGSSKVARPSSSDSGNLLSAEHQDVRTVELTKGPSDSLGISIAGGVGSPLGDIPIFIAMMNPVGLAAQTQLKVGDRIVSICGTSAEGMSHSQAVTLLKNTAGTIQLQVVAGGDSTVTGPSQEQLTPSCIFQDDIGPPQYKTITLGRGPDGLGFSIVGGHGSPHGDLPIYVKTVFGKGAAAEDGRLKRGDQIIAVNGQTLEGVTHEEAVGILKRTKGTVTLTVLS</sequence>
<dbReference type="GO" id="GO:0005923">
    <property type="term" value="C:bicellular tight junction"/>
    <property type="evidence" value="ECO:0007669"/>
    <property type="project" value="UniProtKB-SubCell"/>
</dbReference>
<dbReference type="Pfam" id="PF16667">
    <property type="entry name" value="MPDZ_u10"/>
    <property type="match status" value="1"/>
</dbReference>
<dbReference type="InterPro" id="IPR015132">
    <property type="entry name" value="L27_2"/>
</dbReference>
<protein>
    <recommendedName>
        <fullName evidence="17">Multiple PDZ domain protein</fullName>
    </recommendedName>
    <alternativeName>
        <fullName evidence="18">Multi-PDZ domain protein 1</fullName>
    </alternativeName>
</protein>
<keyword evidence="11" id="KW-0770">Synapse</keyword>
<dbReference type="PROSITE" id="PS50106">
    <property type="entry name" value="PDZ"/>
    <property type="match status" value="13"/>
</dbReference>
<evidence type="ECO:0000256" key="12">
    <source>
        <dbReference type="ARBA" id="ARBA00023136"/>
    </source>
</evidence>
<dbReference type="InterPro" id="IPR004172">
    <property type="entry name" value="L27_dom"/>
</dbReference>
<proteinExistence type="predicted"/>
<dbReference type="CDD" id="cd06670">
    <property type="entry name" value="PDZ6_MUPP1-like"/>
    <property type="match status" value="1"/>
</dbReference>
<evidence type="ECO:0000259" key="20">
    <source>
        <dbReference type="PROSITE" id="PS50106"/>
    </source>
</evidence>
<evidence type="ECO:0000256" key="14">
    <source>
        <dbReference type="ARBA" id="ARBA00034102"/>
    </source>
</evidence>
<evidence type="ECO:0000256" key="10">
    <source>
        <dbReference type="ARBA" id="ARBA00022949"/>
    </source>
</evidence>
<dbReference type="CDD" id="cd06668">
    <property type="entry name" value="PDZ4_MUPP1-like"/>
    <property type="match status" value="1"/>
</dbReference>
<feature type="domain" description="PDZ" evidence="20">
    <location>
        <begin position="1502"/>
        <end position="1587"/>
    </location>
</feature>
<keyword evidence="12" id="KW-0472">Membrane</keyword>
<reference key="1">
    <citation type="journal article" date="2007" name="Nature">
        <title>The medaka draft genome and insights into vertebrate genome evolution.</title>
        <authorList>
            <person name="Kasahara M."/>
            <person name="Naruse K."/>
            <person name="Sasaki S."/>
            <person name="Nakatani Y."/>
            <person name="Qu W."/>
            <person name="Ahsan B."/>
            <person name="Yamada T."/>
            <person name="Nagayasu Y."/>
            <person name="Doi K."/>
            <person name="Kasai Y."/>
            <person name="Jindo T."/>
            <person name="Kobayashi D."/>
            <person name="Shimada A."/>
            <person name="Toyoda A."/>
            <person name="Kuroki Y."/>
            <person name="Fujiyama A."/>
            <person name="Sasaki T."/>
            <person name="Shimizu A."/>
            <person name="Asakawa S."/>
            <person name="Shimizu N."/>
            <person name="Hashimoto S."/>
            <person name="Yang J."/>
            <person name="Lee Y."/>
            <person name="Matsushima K."/>
            <person name="Sugano S."/>
            <person name="Sakaizumi M."/>
            <person name="Narita T."/>
            <person name="Ohishi K."/>
            <person name="Haga S."/>
            <person name="Ohta F."/>
            <person name="Nomoto H."/>
            <person name="Nogata K."/>
            <person name="Morishita T."/>
            <person name="Endo T."/>
            <person name="Shin-I T."/>
            <person name="Takeda H."/>
            <person name="Morishita S."/>
            <person name="Kohara Y."/>
        </authorList>
    </citation>
    <scope>NUCLEOTIDE SEQUENCE [LARGE SCALE GENOMIC DNA]</scope>
    <source>
        <strain>Hd-rR</strain>
    </source>
</reference>
<evidence type="ECO:0000256" key="5">
    <source>
        <dbReference type="ARBA" id="ARBA00022475"/>
    </source>
</evidence>
<dbReference type="CDD" id="cd06672">
    <property type="entry name" value="PDZ8_MUPP1-PDZ7_PATJ-PDZ2_INAD-like"/>
    <property type="match status" value="1"/>
</dbReference>
<feature type="region of interest" description="Disordered" evidence="19">
    <location>
        <begin position="1467"/>
        <end position="1497"/>
    </location>
</feature>
<dbReference type="CDD" id="cd06671">
    <property type="entry name" value="PDZ7_MUPP1-PD6_PATJ-like"/>
    <property type="match status" value="1"/>
</dbReference>
<feature type="domain" description="PDZ" evidence="20">
    <location>
        <begin position="245"/>
        <end position="325"/>
    </location>
</feature>
<comment type="function">
    <text evidence="16">Member of the NMDAR signaling complex that may play a role in control of AMPAR potentiation and synaptic plasticity in excitatory synapses. Promotes clustering of HT2RC at the cell surface.</text>
</comment>
<reference evidence="22 23" key="2">
    <citation type="submission" date="2017-04" db="EMBL/GenBank/DDBJ databases">
        <title>CpG methylation of centromeres and impact of large insertions on vertebrate speciation.</title>
        <authorList>
            <person name="Ichikawa K."/>
            <person name="Yoshimura J."/>
            <person name="Morishita S."/>
        </authorList>
    </citation>
    <scope>NUCLEOTIDE SEQUENCE</scope>
    <source>
        <strain evidence="22 23">HSOK</strain>
    </source>
</reference>
<keyword evidence="5" id="KW-1003">Cell membrane</keyword>
<dbReference type="FunFam" id="2.30.42.10:FF:000051">
    <property type="entry name" value="Multiple PDZ domain protein isoform X1"/>
    <property type="match status" value="1"/>
</dbReference>
<dbReference type="Pfam" id="PF00595">
    <property type="entry name" value="PDZ"/>
    <property type="match status" value="12"/>
</dbReference>
<dbReference type="PANTHER" id="PTHR19964">
    <property type="entry name" value="MULTIPLE PDZ DOMAIN PROTEIN"/>
    <property type="match status" value="1"/>
</dbReference>
<keyword evidence="8" id="KW-0771">Synaptosome</keyword>
<evidence type="ECO:0000256" key="9">
    <source>
        <dbReference type="ARBA" id="ARBA00022737"/>
    </source>
</evidence>
<dbReference type="GO" id="GO:0030425">
    <property type="term" value="C:dendrite"/>
    <property type="evidence" value="ECO:0007669"/>
    <property type="project" value="UniProtKB-SubCell"/>
</dbReference>
<dbReference type="SUPFAM" id="SSF50156">
    <property type="entry name" value="PDZ domain-like"/>
    <property type="match status" value="13"/>
</dbReference>
<accession>A0A3P9HWI5</accession>